<dbReference type="Gene3D" id="1.20.58.220">
    <property type="entry name" value="Phosphate transport system protein phou homolog 2, domain 2"/>
    <property type="match status" value="1"/>
</dbReference>
<dbReference type="Proteomes" id="UP001374893">
    <property type="component" value="Chromosome"/>
</dbReference>
<dbReference type="Pfam" id="PF01865">
    <property type="entry name" value="PhoU_div"/>
    <property type="match status" value="1"/>
</dbReference>
<dbReference type="InterPro" id="IPR018445">
    <property type="entry name" value="Put_Phosphate_transp_reg"/>
</dbReference>
<evidence type="ECO:0000256" key="1">
    <source>
        <dbReference type="ARBA" id="ARBA00008591"/>
    </source>
</evidence>
<dbReference type="EMBL" id="AP024702">
    <property type="protein sequence ID" value="BCX46802.1"/>
    <property type="molecule type" value="Genomic_DNA"/>
</dbReference>
<evidence type="ECO:0000256" key="2">
    <source>
        <dbReference type="SAM" id="Coils"/>
    </source>
</evidence>
<reference evidence="3 4" key="1">
    <citation type="submission" date="2021-06" db="EMBL/GenBank/DDBJ databases">
        <title>Complete genome of Haloferula helveola possessing various polysaccharide degrading enzymes.</title>
        <authorList>
            <person name="Takami H."/>
            <person name="Huang C."/>
            <person name="Hamasaki K."/>
        </authorList>
    </citation>
    <scope>NUCLEOTIDE SEQUENCE [LARGE SCALE GENOMIC DNA]</scope>
    <source>
        <strain evidence="3 4">CN-1</strain>
    </source>
</reference>
<evidence type="ECO:0000313" key="3">
    <source>
        <dbReference type="EMBL" id="BCX46802.1"/>
    </source>
</evidence>
<name>A0ABM7RBT3_9BACT</name>
<gene>
    <name evidence="3" type="ORF">HAHE_07100</name>
</gene>
<accession>A0ABM7RBT3</accession>
<comment type="similarity">
    <text evidence="1">Belongs to the UPF0111 family.</text>
</comment>
<evidence type="ECO:0000313" key="4">
    <source>
        <dbReference type="Proteomes" id="UP001374893"/>
    </source>
</evidence>
<feature type="coiled-coil region" evidence="2">
    <location>
        <begin position="43"/>
        <end position="70"/>
    </location>
</feature>
<dbReference type="InterPro" id="IPR038078">
    <property type="entry name" value="PhoU-like_sf"/>
</dbReference>
<dbReference type="PANTHER" id="PTHR36536:SF3">
    <property type="entry name" value="UPF0111 PROTEIN HI_1603"/>
    <property type="match status" value="1"/>
</dbReference>
<dbReference type="RefSeq" id="WP_338688688.1">
    <property type="nucleotide sequence ID" value="NZ_AP024702.1"/>
</dbReference>
<dbReference type="InterPro" id="IPR002727">
    <property type="entry name" value="DUF47"/>
</dbReference>
<protein>
    <submittedName>
        <fullName evidence="3">UPF0111/DUF47 family protein</fullName>
    </submittedName>
</protein>
<proteinExistence type="inferred from homology"/>
<dbReference type="SUPFAM" id="SSF109755">
    <property type="entry name" value="PhoU-like"/>
    <property type="match status" value="1"/>
</dbReference>
<keyword evidence="4" id="KW-1185">Reference proteome</keyword>
<dbReference type="PANTHER" id="PTHR36536">
    <property type="entry name" value="UPF0111 PROTEIN HI_1603"/>
    <property type="match status" value="1"/>
</dbReference>
<sequence length="216" mass="23828">MSIFKKEEKVAELALEYLGACTTCVTAAKSAVDAYLNGDVATARDSRNEVRQLEAEADRLRRAIGDELHSGAYMPLIRGDIYSLVEAFDRVPNAAEACATFFTSQKPSIPEEYTDAFRQLLADSLGSMKPLAEAVRTFFDPKGQTDEVRSLTEEVSIEESKVDEQEWALTNSVFDSAHELAHKLHLRAAIRRIVHISDRAEDAADHLGLVAVKAVT</sequence>
<organism evidence="3 4">
    <name type="scientific">Haloferula helveola</name>
    <dbReference type="NCBI Taxonomy" id="490095"/>
    <lineage>
        <taxon>Bacteria</taxon>
        <taxon>Pseudomonadati</taxon>
        <taxon>Verrucomicrobiota</taxon>
        <taxon>Verrucomicrobiia</taxon>
        <taxon>Verrucomicrobiales</taxon>
        <taxon>Verrucomicrobiaceae</taxon>
        <taxon>Haloferula</taxon>
    </lineage>
</organism>
<keyword evidence="2" id="KW-0175">Coiled coil</keyword>